<dbReference type="RefSeq" id="WP_038263776.1">
    <property type="nucleotide sequence ID" value="NZ_FSRH01000010.1"/>
</dbReference>
<evidence type="ECO:0000313" key="2">
    <source>
        <dbReference type="Proteomes" id="UP000027946"/>
    </source>
</evidence>
<dbReference type="eggNOG" id="COG1881">
    <property type="taxonomic scope" value="Bacteria"/>
</dbReference>
<dbReference type="InterPro" id="IPR008914">
    <property type="entry name" value="PEBP"/>
</dbReference>
<reference evidence="1 2" key="1">
    <citation type="submission" date="2014-03" db="EMBL/GenBank/DDBJ databases">
        <title>Genome sequence of Clostridium litorale W6, DSM 5388.</title>
        <authorList>
            <person name="Poehlein A."/>
            <person name="Jagirdar A."/>
            <person name="Khonsari B."/>
            <person name="Chibani C.M."/>
            <person name="Gutierrez Gutierrez D.A."/>
            <person name="Davydova E."/>
            <person name="Alghaithi H.S."/>
            <person name="Nair K.P."/>
            <person name="Dhamotharan K."/>
            <person name="Chandran L."/>
            <person name="G W."/>
            <person name="Daniel R."/>
        </authorList>
    </citation>
    <scope>NUCLEOTIDE SEQUENCE [LARGE SCALE GENOMIC DNA]</scope>
    <source>
        <strain evidence="1 2">W6</strain>
    </source>
</reference>
<dbReference type="AlphaFoldDB" id="A0A069RMT3"/>
<keyword evidence="2" id="KW-1185">Reference proteome</keyword>
<protein>
    <recommendedName>
        <fullName evidence="3">Phosphatidylethanolamine-binding protein</fullName>
    </recommendedName>
</protein>
<dbReference type="Pfam" id="PF01161">
    <property type="entry name" value="PBP"/>
    <property type="match status" value="1"/>
</dbReference>
<gene>
    <name evidence="1" type="ORF">CLIT_10c02190</name>
</gene>
<organism evidence="1 2">
    <name type="scientific">Peptoclostridium litorale DSM 5388</name>
    <dbReference type="NCBI Taxonomy" id="1121324"/>
    <lineage>
        <taxon>Bacteria</taxon>
        <taxon>Bacillati</taxon>
        <taxon>Bacillota</taxon>
        <taxon>Clostridia</taxon>
        <taxon>Peptostreptococcales</taxon>
        <taxon>Peptoclostridiaceae</taxon>
        <taxon>Peptoclostridium</taxon>
    </lineage>
</organism>
<dbReference type="Proteomes" id="UP000027946">
    <property type="component" value="Unassembled WGS sequence"/>
</dbReference>
<proteinExistence type="predicted"/>
<dbReference type="OrthoDB" id="9797506at2"/>
<dbReference type="CDD" id="cd00865">
    <property type="entry name" value="PEBP_bact_arch"/>
    <property type="match status" value="1"/>
</dbReference>
<sequence>MNIVSPAFENEGSIPSRYTCDGENISPELNWSDFPDGTKSFALIADDPDAPMGTWVHWVIYDIPSNLNSLSEGVPSDEILEFGAVHGINDFKDTGYGGPCPPKGIHRYFFKLYALDDMLNLKPGLTKKALLHEIKRHVLAQAQIYGKYSRI</sequence>
<comment type="caution">
    <text evidence="1">The sequence shown here is derived from an EMBL/GenBank/DDBJ whole genome shotgun (WGS) entry which is preliminary data.</text>
</comment>
<accession>A0A069RMT3</accession>
<dbReference type="STRING" id="1121324.CLIT_10c02190"/>
<dbReference type="EMBL" id="JJMM01000010">
    <property type="protein sequence ID" value="KDR95492.1"/>
    <property type="molecule type" value="Genomic_DNA"/>
</dbReference>
<dbReference type="PANTHER" id="PTHR30289:SF1">
    <property type="entry name" value="PEBP (PHOSPHATIDYLETHANOLAMINE-BINDING PROTEIN) FAMILY PROTEIN"/>
    <property type="match status" value="1"/>
</dbReference>
<evidence type="ECO:0008006" key="3">
    <source>
        <dbReference type="Google" id="ProtNLM"/>
    </source>
</evidence>
<dbReference type="InterPro" id="IPR005247">
    <property type="entry name" value="YbhB_YbcL/LppC-like"/>
</dbReference>
<dbReference type="Gene3D" id="3.90.280.10">
    <property type="entry name" value="PEBP-like"/>
    <property type="match status" value="1"/>
</dbReference>
<dbReference type="InterPro" id="IPR036610">
    <property type="entry name" value="PEBP-like_sf"/>
</dbReference>
<dbReference type="PANTHER" id="PTHR30289">
    <property type="entry name" value="UNCHARACTERIZED PROTEIN YBCL-RELATED"/>
    <property type="match status" value="1"/>
</dbReference>
<evidence type="ECO:0000313" key="1">
    <source>
        <dbReference type="EMBL" id="KDR95492.1"/>
    </source>
</evidence>
<dbReference type="SUPFAM" id="SSF49777">
    <property type="entry name" value="PEBP-like"/>
    <property type="match status" value="1"/>
</dbReference>
<dbReference type="NCBIfam" id="TIGR00481">
    <property type="entry name" value="YbhB/YbcL family Raf kinase inhibitor-like protein"/>
    <property type="match status" value="1"/>
</dbReference>
<name>A0A069RMT3_PEPLI</name>